<dbReference type="AlphaFoldDB" id="A0A183KJZ2"/>
<evidence type="ECO:0000313" key="2">
    <source>
        <dbReference type="Proteomes" id="UP000279833"/>
    </source>
</evidence>
<reference evidence="1 2" key="2">
    <citation type="submission" date="2018-11" db="EMBL/GenBank/DDBJ databases">
        <authorList>
            <consortium name="Pathogen Informatics"/>
        </authorList>
    </citation>
    <scope>NUCLEOTIDE SEQUENCE [LARGE SCALE GENOMIC DNA]</scope>
    <source>
        <strain evidence="1">Dakar</strain>
        <strain evidence="2">Dakar, Senegal</strain>
    </source>
</reference>
<accession>A0A183KJZ2</accession>
<evidence type="ECO:0000313" key="1">
    <source>
        <dbReference type="EMBL" id="VDP59051.1"/>
    </source>
</evidence>
<evidence type="ECO:0000313" key="3">
    <source>
        <dbReference type="WBParaSite" id="SCUD_0001535501-mRNA-1"/>
    </source>
</evidence>
<dbReference type="WBParaSite" id="SCUD_0001535501-mRNA-1">
    <property type="protein sequence ID" value="SCUD_0001535501-mRNA-1"/>
    <property type="gene ID" value="SCUD_0001535501"/>
</dbReference>
<dbReference type="EMBL" id="UZAK01037539">
    <property type="protein sequence ID" value="VDP59051.1"/>
    <property type="molecule type" value="Genomic_DNA"/>
</dbReference>
<organism evidence="3">
    <name type="scientific">Schistosoma curassoni</name>
    <dbReference type="NCBI Taxonomy" id="6186"/>
    <lineage>
        <taxon>Eukaryota</taxon>
        <taxon>Metazoa</taxon>
        <taxon>Spiralia</taxon>
        <taxon>Lophotrochozoa</taxon>
        <taxon>Platyhelminthes</taxon>
        <taxon>Trematoda</taxon>
        <taxon>Digenea</taxon>
        <taxon>Strigeidida</taxon>
        <taxon>Schistosomatoidea</taxon>
        <taxon>Schistosomatidae</taxon>
        <taxon>Schistosoma</taxon>
    </lineage>
</organism>
<reference evidence="3" key="1">
    <citation type="submission" date="2016-06" db="UniProtKB">
        <authorList>
            <consortium name="WormBaseParasite"/>
        </authorList>
    </citation>
    <scope>IDENTIFICATION</scope>
</reference>
<keyword evidence="2" id="KW-1185">Reference proteome</keyword>
<proteinExistence type="predicted"/>
<protein>
    <submittedName>
        <fullName evidence="1 3">Uncharacterized protein</fullName>
    </submittedName>
</protein>
<sequence length="35" mass="4022">MLTLSPNSTDSKYYSKFNESKSSFHVTWPPVIELS</sequence>
<dbReference type="Proteomes" id="UP000279833">
    <property type="component" value="Unassembled WGS sequence"/>
</dbReference>
<name>A0A183KJZ2_9TREM</name>
<gene>
    <name evidence="1" type="ORF">SCUD_LOCUS15352</name>
</gene>